<evidence type="ECO:0000313" key="3">
    <source>
        <dbReference type="Proteomes" id="UP000027138"/>
    </source>
</evidence>
<gene>
    <name evidence="2" type="ORF">JCGZ_02837</name>
</gene>
<name>A0A067L1N6_JATCU</name>
<feature type="compositionally biased region" description="Polar residues" evidence="1">
    <location>
        <begin position="56"/>
        <end position="67"/>
    </location>
</feature>
<dbReference type="AlphaFoldDB" id="A0A067L1N6"/>
<organism evidence="2 3">
    <name type="scientific">Jatropha curcas</name>
    <name type="common">Barbados nut</name>
    <dbReference type="NCBI Taxonomy" id="180498"/>
    <lineage>
        <taxon>Eukaryota</taxon>
        <taxon>Viridiplantae</taxon>
        <taxon>Streptophyta</taxon>
        <taxon>Embryophyta</taxon>
        <taxon>Tracheophyta</taxon>
        <taxon>Spermatophyta</taxon>
        <taxon>Magnoliopsida</taxon>
        <taxon>eudicotyledons</taxon>
        <taxon>Gunneridae</taxon>
        <taxon>Pentapetalae</taxon>
        <taxon>rosids</taxon>
        <taxon>fabids</taxon>
        <taxon>Malpighiales</taxon>
        <taxon>Euphorbiaceae</taxon>
        <taxon>Crotonoideae</taxon>
        <taxon>Jatropheae</taxon>
        <taxon>Jatropha</taxon>
    </lineage>
</organism>
<dbReference type="Proteomes" id="UP000027138">
    <property type="component" value="Unassembled WGS sequence"/>
</dbReference>
<dbReference type="EMBL" id="KK914301">
    <property type="protein sequence ID" value="KDP42376.1"/>
    <property type="molecule type" value="Genomic_DNA"/>
</dbReference>
<accession>A0A067L1N6</accession>
<reference evidence="2 3" key="1">
    <citation type="journal article" date="2014" name="PLoS ONE">
        <title>Global Analysis of Gene Expression Profiles in Physic Nut (Jatropha curcas L.) Seedlings Exposed to Salt Stress.</title>
        <authorList>
            <person name="Zhang L."/>
            <person name="Zhang C."/>
            <person name="Wu P."/>
            <person name="Chen Y."/>
            <person name="Li M."/>
            <person name="Jiang H."/>
            <person name="Wu G."/>
        </authorList>
    </citation>
    <scope>NUCLEOTIDE SEQUENCE [LARGE SCALE GENOMIC DNA]</scope>
    <source>
        <strain evidence="3">cv. GZQX0401</strain>
        <tissue evidence="2">Young leaves</tissue>
    </source>
</reference>
<keyword evidence="3" id="KW-1185">Reference proteome</keyword>
<proteinExistence type="predicted"/>
<feature type="region of interest" description="Disordered" evidence="1">
    <location>
        <begin position="30"/>
        <end position="67"/>
    </location>
</feature>
<evidence type="ECO:0000313" key="2">
    <source>
        <dbReference type="EMBL" id="KDP42376.1"/>
    </source>
</evidence>
<sequence length="250" mass="27624">MADDIGDEPGFSQAQITTIAQIVAAALAQDRAQNQNTPPSSSQPVVEERQIPDPVSDNQTSVGNTTPVENDVLKQIAELKERFDKMAAVKEKDPVTNFHITDSDEEEKMPIKIEIEKSITVKVAEGEFQSRGKTYPGLEIFMTNYKEKLIKSPEPSLDQLVDGTEFMVCMTEASTESEWSKKISEFEDFLGIGDEASELVQGQKAKARILQSVLAAEDAKEAERKVLKMKLAEEKVEATPEEEEGADADE</sequence>
<protein>
    <submittedName>
        <fullName evidence="2">Uncharacterized protein</fullName>
    </submittedName>
</protein>
<evidence type="ECO:0000256" key="1">
    <source>
        <dbReference type="SAM" id="MobiDB-lite"/>
    </source>
</evidence>